<keyword evidence="3" id="KW-0408">Iron</keyword>
<dbReference type="GO" id="GO:0003824">
    <property type="term" value="F:catalytic activity"/>
    <property type="evidence" value="ECO:0007669"/>
    <property type="project" value="InterPro"/>
</dbReference>
<organism evidence="6 7">
    <name type="scientific">Propionispora vibrioides</name>
    <dbReference type="NCBI Taxonomy" id="112903"/>
    <lineage>
        <taxon>Bacteria</taxon>
        <taxon>Bacillati</taxon>
        <taxon>Bacillota</taxon>
        <taxon>Negativicutes</taxon>
        <taxon>Selenomonadales</taxon>
        <taxon>Sporomusaceae</taxon>
        <taxon>Propionispora</taxon>
    </lineage>
</organism>
<dbReference type="InterPro" id="IPR007197">
    <property type="entry name" value="rSAM"/>
</dbReference>
<keyword evidence="7" id="KW-1185">Reference proteome</keyword>
<evidence type="ECO:0000256" key="2">
    <source>
        <dbReference type="ARBA" id="ARBA00022723"/>
    </source>
</evidence>
<dbReference type="OrthoDB" id="1668760at2"/>
<dbReference type="SFLD" id="SFLDS00029">
    <property type="entry name" value="Radical_SAM"/>
    <property type="match status" value="1"/>
</dbReference>
<gene>
    <name evidence="6" type="ORF">SAMN04490178_1264</name>
</gene>
<evidence type="ECO:0000313" key="7">
    <source>
        <dbReference type="Proteomes" id="UP000198847"/>
    </source>
</evidence>
<dbReference type="PANTHER" id="PTHR11228:SF7">
    <property type="entry name" value="PQQA PEPTIDE CYCLASE"/>
    <property type="match status" value="1"/>
</dbReference>
<dbReference type="SFLD" id="SFLDG01067">
    <property type="entry name" value="SPASM/twitch_domain_containing"/>
    <property type="match status" value="1"/>
</dbReference>
<dbReference type="Gene3D" id="3.20.20.70">
    <property type="entry name" value="Aldolase class I"/>
    <property type="match status" value="1"/>
</dbReference>
<dbReference type="SUPFAM" id="SSF102114">
    <property type="entry name" value="Radical SAM enzymes"/>
    <property type="match status" value="1"/>
</dbReference>
<keyword evidence="1" id="KW-0949">S-adenosyl-L-methionine</keyword>
<reference evidence="6 7" key="1">
    <citation type="submission" date="2016-10" db="EMBL/GenBank/DDBJ databases">
        <authorList>
            <person name="de Groot N.N."/>
        </authorList>
    </citation>
    <scope>NUCLEOTIDE SEQUENCE [LARGE SCALE GENOMIC DNA]</scope>
    <source>
        <strain evidence="6 7">DSM 13305</strain>
    </source>
</reference>
<dbReference type="AlphaFoldDB" id="A0A1H8XME9"/>
<dbReference type="PANTHER" id="PTHR11228">
    <property type="entry name" value="RADICAL SAM DOMAIN PROTEIN"/>
    <property type="match status" value="1"/>
</dbReference>
<keyword evidence="4" id="KW-0411">Iron-sulfur</keyword>
<keyword evidence="2" id="KW-0479">Metal-binding</keyword>
<evidence type="ECO:0000259" key="5">
    <source>
        <dbReference type="Pfam" id="PF04055"/>
    </source>
</evidence>
<dbReference type="CDD" id="cd01335">
    <property type="entry name" value="Radical_SAM"/>
    <property type="match status" value="1"/>
</dbReference>
<protein>
    <submittedName>
        <fullName evidence="6">Radical SAM superfamily protein</fullName>
    </submittedName>
</protein>
<name>A0A1H8XME9_9FIRM</name>
<evidence type="ECO:0000256" key="4">
    <source>
        <dbReference type="ARBA" id="ARBA00023014"/>
    </source>
</evidence>
<dbReference type="GO" id="GO:0046872">
    <property type="term" value="F:metal ion binding"/>
    <property type="evidence" value="ECO:0007669"/>
    <property type="project" value="UniProtKB-KW"/>
</dbReference>
<dbReference type="InterPro" id="IPR050377">
    <property type="entry name" value="Radical_SAM_PqqE_MftC-like"/>
</dbReference>
<accession>A0A1H8XME9</accession>
<evidence type="ECO:0000256" key="1">
    <source>
        <dbReference type="ARBA" id="ARBA00022691"/>
    </source>
</evidence>
<dbReference type="EMBL" id="FODY01000026">
    <property type="protein sequence ID" value="SEP40933.1"/>
    <property type="molecule type" value="Genomic_DNA"/>
</dbReference>
<dbReference type="InterPro" id="IPR013785">
    <property type="entry name" value="Aldolase_TIM"/>
</dbReference>
<evidence type="ECO:0000313" key="6">
    <source>
        <dbReference type="EMBL" id="SEP40933.1"/>
    </source>
</evidence>
<dbReference type="RefSeq" id="WP_091750375.1">
    <property type="nucleotide sequence ID" value="NZ_FODY01000026.1"/>
</dbReference>
<dbReference type="Pfam" id="PF04055">
    <property type="entry name" value="Radical_SAM"/>
    <property type="match status" value="1"/>
</dbReference>
<dbReference type="Proteomes" id="UP000198847">
    <property type="component" value="Unassembled WGS sequence"/>
</dbReference>
<proteinExistence type="predicted"/>
<dbReference type="STRING" id="112903.SAMN04490178_1264"/>
<dbReference type="InterPro" id="IPR058240">
    <property type="entry name" value="rSAM_sf"/>
</dbReference>
<sequence>MIAAVWGTGEFGKYIKQYFNNEKISVEYFIDQNRDALTLNGTQIILLPEKYLEELDIVLIGMLKEIPFKDVVKKLRMAGINKIGIVPAYIFMSGKEISIKDIFWLDLKKEIMPYLETNIIDSCNLKCKGCTHFSNLYTNNSIYDIELFKKDLSKLEENFNILYFRLLGGEPLLNPDLVQYIKITRTILPSTDIRIVTNGLLILQQKEDVLFHVMKQYNISFDISSYQPTRKIKHSIIKKLDAYDLRYRFSIDIETFNALLTMHGKNNPQISQEKCFNRGCRFLREGKLYKCPLDGLMYKYKEYFGIDNLPIDSGVNLYMDDFTGRINALDDAISLCKYCSEKPRIFKWDVARKPEIDDWLDC</sequence>
<evidence type="ECO:0000256" key="3">
    <source>
        <dbReference type="ARBA" id="ARBA00023004"/>
    </source>
</evidence>
<dbReference type="GO" id="GO:0051536">
    <property type="term" value="F:iron-sulfur cluster binding"/>
    <property type="evidence" value="ECO:0007669"/>
    <property type="project" value="UniProtKB-KW"/>
</dbReference>
<dbReference type="Gene3D" id="3.40.50.720">
    <property type="entry name" value="NAD(P)-binding Rossmann-like Domain"/>
    <property type="match status" value="1"/>
</dbReference>
<feature type="domain" description="Radical SAM core" evidence="5">
    <location>
        <begin position="118"/>
        <end position="229"/>
    </location>
</feature>